<dbReference type="PROSITE" id="PS50878">
    <property type="entry name" value="RT_POL"/>
    <property type="match status" value="1"/>
</dbReference>
<evidence type="ECO:0000259" key="1">
    <source>
        <dbReference type="PROSITE" id="PS50878"/>
    </source>
</evidence>
<accession>A0A9J6GDU5</accession>
<dbReference type="AlphaFoldDB" id="A0A9J6GDU5"/>
<evidence type="ECO:0000313" key="2">
    <source>
        <dbReference type="EMBL" id="KAH9372967.1"/>
    </source>
</evidence>
<reference evidence="2 3" key="1">
    <citation type="journal article" date="2020" name="Cell">
        <title>Large-Scale Comparative Analyses of Tick Genomes Elucidate Their Genetic Diversity and Vector Capacities.</title>
        <authorList>
            <consortium name="Tick Genome and Microbiome Consortium (TIGMIC)"/>
            <person name="Jia N."/>
            <person name="Wang J."/>
            <person name="Shi W."/>
            <person name="Du L."/>
            <person name="Sun Y."/>
            <person name="Zhan W."/>
            <person name="Jiang J.F."/>
            <person name="Wang Q."/>
            <person name="Zhang B."/>
            <person name="Ji P."/>
            <person name="Bell-Sakyi L."/>
            <person name="Cui X.M."/>
            <person name="Yuan T.T."/>
            <person name="Jiang B.G."/>
            <person name="Yang W.F."/>
            <person name="Lam T.T."/>
            <person name="Chang Q.C."/>
            <person name="Ding S.J."/>
            <person name="Wang X.J."/>
            <person name="Zhu J.G."/>
            <person name="Ruan X.D."/>
            <person name="Zhao L."/>
            <person name="Wei J.T."/>
            <person name="Ye R.Z."/>
            <person name="Que T.C."/>
            <person name="Du C.H."/>
            <person name="Zhou Y.H."/>
            <person name="Cheng J.X."/>
            <person name="Dai P.F."/>
            <person name="Guo W.B."/>
            <person name="Han X.H."/>
            <person name="Huang E.J."/>
            <person name="Li L.F."/>
            <person name="Wei W."/>
            <person name="Gao Y.C."/>
            <person name="Liu J.Z."/>
            <person name="Shao H.Z."/>
            <person name="Wang X."/>
            <person name="Wang C.C."/>
            <person name="Yang T.C."/>
            <person name="Huo Q.B."/>
            <person name="Li W."/>
            <person name="Chen H.Y."/>
            <person name="Chen S.E."/>
            <person name="Zhou L.G."/>
            <person name="Ni X.B."/>
            <person name="Tian J.H."/>
            <person name="Sheng Y."/>
            <person name="Liu T."/>
            <person name="Pan Y.S."/>
            <person name="Xia L.Y."/>
            <person name="Li J."/>
            <person name="Zhao F."/>
            <person name="Cao W.C."/>
        </authorList>
    </citation>
    <scope>NUCLEOTIDE SEQUENCE [LARGE SCALE GENOMIC DNA]</scope>
    <source>
        <strain evidence="2">HaeL-2018</strain>
    </source>
</reference>
<name>A0A9J6GDU5_HAELO</name>
<gene>
    <name evidence="2" type="ORF">HPB48_017072</name>
</gene>
<dbReference type="Proteomes" id="UP000821853">
    <property type="component" value="Chromosome 4"/>
</dbReference>
<dbReference type="OMA" id="ANDIPIW"/>
<dbReference type="SUPFAM" id="SSF56672">
    <property type="entry name" value="DNA/RNA polymerases"/>
    <property type="match status" value="1"/>
</dbReference>
<dbReference type="InterPro" id="IPR000477">
    <property type="entry name" value="RT_dom"/>
</dbReference>
<keyword evidence="3" id="KW-1185">Reference proteome</keyword>
<dbReference type="OrthoDB" id="8063979at2759"/>
<dbReference type="Pfam" id="PF00078">
    <property type="entry name" value="RVT_1"/>
    <property type="match status" value="1"/>
</dbReference>
<dbReference type="InterPro" id="IPR043502">
    <property type="entry name" value="DNA/RNA_pol_sf"/>
</dbReference>
<organism evidence="2 3">
    <name type="scientific">Haemaphysalis longicornis</name>
    <name type="common">Bush tick</name>
    <dbReference type="NCBI Taxonomy" id="44386"/>
    <lineage>
        <taxon>Eukaryota</taxon>
        <taxon>Metazoa</taxon>
        <taxon>Ecdysozoa</taxon>
        <taxon>Arthropoda</taxon>
        <taxon>Chelicerata</taxon>
        <taxon>Arachnida</taxon>
        <taxon>Acari</taxon>
        <taxon>Parasitiformes</taxon>
        <taxon>Ixodida</taxon>
        <taxon>Ixodoidea</taxon>
        <taxon>Ixodidae</taxon>
        <taxon>Haemaphysalinae</taxon>
        <taxon>Haemaphysalis</taxon>
    </lineage>
</organism>
<sequence length="193" mass="21638">MKAFGYVDHDDMLSEVADTTCGSICYSYVRDFLQSCTLTIQIGEHKFDTVPHPQRGTSQGVVLSPTLFILTMRRIQRALEPFPEIQYSLYANDIPIWINRGSTRFIQDNLQATLRAVDQAAHTIGLACSAEKTTLLLVHSRHWNPPQVVLHHPDNPIQPQKTLKVLGHHMQSDGGGSALQHILRQGESTLNMI</sequence>
<dbReference type="GO" id="GO:0071897">
    <property type="term" value="P:DNA biosynthetic process"/>
    <property type="evidence" value="ECO:0007669"/>
    <property type="project" value="UniProtKB-ARBA"/>
</dbReference>
<protein>
    <recommendedName>
        <fullName evidence="1">Reverse transcriptase domain-containing protein</fullName>
    </recommendedName>
</protein>
<dbReference type="EMBL" id="JABSTR010000006">
    <property type="protein sequence ID" value="KAH9372967.1"/>
    <property type="molecule type" value="Genomic_DNA"/>
</dbReference>
<evidence type="ECO:0000313" key="3">
    <source>
        <dbReference type="Proteomes" id="UP000821853"/>
    </source>
</evidence>
<proteinExistence type="predicted"/>
<dbReference type="VEuPathDB" id="VectorBase:HLOH_055036"/>
<feature type="domain" description="Reverse transcriptase" evidence="1">
    <location>
        <begin position="1"/>
        <end position="170"/>
    </location>
</feature>
<comment type="caution">
    <text evidence="2">The sequence shown here is derived from an EMBL/GenBank/DDBJ whole genome shotgun (WGS) entry which is preliminary data.</text>
</comment>